<accession>A0ABR2ZAM6</accession>
<comment type="caution">
    <text evidence="2">The sequence shown here is derived from an EMBL/GenBank/DDBJ whole genome shotgun (WGS) entry which is preliminary data.</text>
</comment>
<gene>
    <name evidence="2" type="ORF">AAF712_014612</name>
</gene>
<proteinExistence type="predicted"/>
<dbReference type="EMBL" id="JBBXMP010000283">
    <property type="protein sequence ID" value="KAL0058701.1"/>
    <property type="molecule type" value="Genomic_DNA"/>
</dbReference>
<organism evidence="2 3">
    <name type="scientific">Marasmius tenuissimus</name>
    <dbReference type="NCBI Taxonomy" id="585030"/>
    <lineage>
        <taxon>Eukaryota</taxon>
        <taxon>Fungi</taxon>
        <taxon>Dikarya</taxon>
        <taxon>Basidiomycota</taxon>
        <taxon>Agaricomycotina</taxon>
        <taxon>Agaricomycetes</taxon>
        <taxon>Agaricomycetidae</taxon>
        <taxon>Agaricales</taxon>
        <taxon>Marasmiineae</taxon>
        <taxon>Marasmiaceae</taxon>
        <taxon>Marasmius</taxon>
    </lineage>
</organism>
<protein>
    <submittedName>
        <fullName evidence="2">Uncharacterized protein</fullName>
    </submittedName>
</protein>
<evidence type="ECO:0000313" key="3">
    <source>
        <dbReference type="Proteomes" id="UP001437256"/>
    </source>
</evidence>
<dbReference type="Proteomes" id="UP001437256">
    <property type="component" value="Unassembled WGS sequence"/>
</dbReference>
<evidence type="ECO:0000256" key="1">
    <source>
        <dbReference type="SAM" id="MobiDB-lite"/>
    </source>
</evidence>
<name>A0ABR2ZAM6_9AGAR</name>
<keyword evidence="3" id="KW-1185">Reference proteome</keyword>
<evidence type="ECO:0000313" key="2">
    <source>
        <dbReference type="EMBL" id="KAL0058701.1"/>
    </source>
</evidence>
<reference evidence="2 3" key="1">
    <citation type="submission" date="2024-05" db="EMBL/GenBank/DDBJ databases">
        <title>A draft genome resource for the thread blight pathogen Marasmius tenuissimus strain MS-2.</title>
        <authorList>
            <person name="Yulfo-Soto G.E."/>
            <person name="Baruah I.K."/>
            <person name="Amoako-Attah I."/>
            <person name="Bukari Y."/>
            <person name="Meinhardt L.W."/>
            <person name="Bailey B.A."/>
            <person name="Cohen S.P."/>
        </authorList>
    </citation>
    <scope>NUCLEOTIDE SEQUENCE [LARGE SCALE GENOMIC DNA]</scope>
    <source>
        <strain evidence="2 3">MS-2</strain>
    </source>
</reference>
<feature type="region of interest" description="Disordered" evidence="1">
    <location>
        <begin position="1"/>
        <end position="57"/>
    </location>
</feature>
<sequence length="82" mass="8963">MSAVYPFDSTGHGHLPHYSLDTPPRGSFVRHHGEGPLVPQEDRMGNRPEPLVTRNETSGVATFMVKDGNSGLNHLDVSVIQN</sequence>